<dbReference type="InterPro" id="IPR035906">
    <property type="entry name" value="MetI-like_sf"/>
</dbReference>
<dbReference type="OrthoDB" id="9790211at2"/>
<evidence type="ECO:0000256" key="4">
    <source>
        <dbReference type="ARBA" id="ARBA00022448"/>
    </source>
</evidence>
<protein>
    <recommendedName>
        <fullName evidence="11">Molybdenum transport system permease</fullName>
    </recommendedName>
</protein>
<keyword evidence="14" id="KW-1185">Reference proteome</keyword>
<comment type="subcellular location">
    <subcellularLocation>
        <location evidence="11">Cell inner membrane</location>
        <topology evidence="11">Multi-pass membrane protein</topology>
    </subcellularLocation>
    <subcellularLocation>
        <location evidence="2 10">Cell membrane</location>
        <topology evidence="2 10">Multi-pass membrane protein</topology>
    </subcellularLocation>
</comment>
<comment type="function">
    <text evidence="1 11">Part of the binding-protein-dependent transport system for molybdenum; probably responsible for the translocation of the substrate across the membrane.</text>
</comment>
<gene>
    <name evidence="13" type="primary">modB</name>
    <name evidence="13" type="ORF">FU658_08960</name>
</gene>
<evidence type="ECO:0000313" key="13">
    <source>
        <dbReference type="EMBL" id="TXK62348.1"/>
    </source>
</evidence>
<name>A0A5C8KNY7_9GAMM</name>
<comment type="caution">
    <text evidence="13">The sequence shown here is derived from an EMBL/GenBank/DDBJ whole genome shotgun (WGS) entry which is preliminary data.</text>
</comment>
<dbReference type="Gene3D" id="1.10.3720.10">
    <property type="entry name" value="MetI-like"/>
    <property type="match status" value="1"/>
</dbReference>
<dbReference type="GO" id="GO:0005886">
    <property type="term" value="C:plasma membrane"/>
    <property type="evidence" value="ECO:0007669"/>
    <property type="project" value="UniProtKB-SubCell"/>
</dbReference>
<dbReference type="EMBL" id="VRTS01000005">
    <property type="protein sequence ID" value="TXK62348.1"/>
    <property type="molecule type" value="Genomic_DNA"/>
</dbReference>
<dbReference type="CDD" id="cd06261">
    <property type="entry name" value="TM_PBP2"/>
    <property type="match status" value="1"/>
</dbReference>
<evidence type="ECO:0000259" key="12">
    <source>
        <dbReference type="PROSITE" id="PS50928"/>
    </source>
</evidence>
<sequence length="222" mass="24175">MDWQALWLSLRLAGWTVVLLLPVSVLFGRFLAWHEFRGKGLVEALVMLPLVLPPTVIGFYLLGGFGAGSLLGDLWQAWFGHGLVFSFHGLLIASVLVNLPFAVQPAQRAFEAIPRQVREASRCCGMGPWQALWRVDLPLAWPGVLTAMVLSFAHTLGEFGVVLMVGGSIPGETRTIAIAIYDRVQAFDTASAGTMSAVLLMISLVAIALTFAMSRRLGRRLD</sequence>
<evidence type="ECO:0000313" key="14">
    <source>
        <dbReference type="Proteomes" id="UP000321248"/>
    </source>
</evidence>
<evidence type="ECO:0000256" key="8">
    <source>
        <dbReference type="ARBA" id="ARBA00022989"/>
    </source>
</evidence>
<evidence type="ECO:0000256" key="9">
    <source>
        <dbReference type="ARBA" id="ARBA00023136"/>
    </source>
</evidence>
<dbReference type="Pfam" id="PF00528">
    <property type="entry name" value="BPD_transp_1"/>
    <property type="match status" value="1"/>
</dbReference>
<keyword evidence="11" id="KW-0997">Cell inner membrane</keyword>
<feature type="domain" description="ABC transmembrane type-1" evidence="12">
    <location>
        <begin position="6"/>
        <end position="213"/>
    </location>
</feature>
<dbReference type="NCBIfam" id="TIGR02141">
    <property type="entry name" value="modB_ABC"/>
    <property type="match status" value="1"/>
</dbReference>
<proteinExistence type="inferred from homology"/>
<feature type="transmembrane region" description="Helical" evidence="10">
    <location>
        <begin position="44"/>
        <end position="66"/>
    </location>
</feature>
<evidence type="ECO:0000256" key="3">
    <source>
        <dbReference type="ARBA" id="ARBA00007069"/>
    </source>
</evidence>
<dbReference type="PANTHER" id="PTHR30183">
    <property type="entry name" value="MOLYBDENUM TRANSPORT SYSTEM PERMEASE PROTEIN MODB"/>
    <property type="match status" value="1"/>
</dbReference>
<keyword evidence="7 10" id="KW-0812">Transmembrane</keyword>
<dbReference type="SUPFAM" id="SSF161098">
    <property type="entry name" value="MetI-like"/>
    <property type="match status" value="1"/>
</dbReference>
<evidence type="ECO:0000256" key="6">
    <source>
        <dbReference type="ARBA" id="ARBA00022505"/>
    </source>
</evidence>
<accession>A0A5C8KNY7</accession>
<feature type="transmembrane region" description="Helical" evidence="10">
    <location>
        <begin position="144"/>
        <end position="169"/>
    </location>
</feature>
<evidence type="ECO:0000256" key="11">
    <source>
        <dbReference type="RuleBase" id="RU365097"/>
    </source>
</evidence>
<dbReference type="Proteomes" id="UP000321248">
    <property type="component" value="Unassembled WGS sequence"/>
</dbReference>
<keyword evidence="4 10" id="KW-0813">Transport</keyword>
<feature type="transmembrane region" description="Helical" evidence="10">
    <location>
        <begin position="12"/>
        <end position="32"/>
    </location>
</feature>
<comment type="similarity">
    <text evidence="3 11">Belongs to the binding-protein-dependent transport system permease family. CysTW subfamily.</text>
</comment>
<keyword evidence="6 11" id="KW-0500">Molybdenum</keyword>
<keyword evidence="8 10" id="KW-1133">Transmembrane helix</keyword>
<feature type="transmembrane region" description="Helical" evidence="10">
    <location>
        <begin position="78"/>
        <end position="99"/>
    </location>
</feature>
<evidence type="ECO:0000256" key="1">
    <source>
        <dbReference type="ARBA" id="ARBA00002949"/>
    </source>
</evidence>
<evidence type="ECO:0000256" key="7">
    <source>
        <dbReference type="ARBA" id="ARBA00022692"/>
    </source>
</evidence>
<feature type="transmembrane region" description="Helical" evidence="10">
    <location>
        <begin position="189"/>
        <end position="212"/>
    </location>
</feature>
<dbReference type="InterPro" id="IPR000515">
    <property type="entry name" value="MetI-like"/>
</dbReference>
<keyword evidence="9 10" id="KW-0472">Membrane</keyword>
<dbReference type="PROSITE" id="PS50928">
    <property type="entry name" value="ABC_TM1"/>
    <property type="match status" value="1"/>
</dbReference>
<reference evidence="13 14" key="1">
    <citation type="submission" date="2019-08" db="EMBL/GenBank/DDBJ databases">
        <authorList>
            <person name="Karlyshev A.V."/>
        </authorList>
    </citation>
    <scope>NUCLEOTIDE SEQUENCE [LARGE SCALE GENOMIC DNA]</scope>
    <source>
        <strain evidence="13 14">Alg18-2.2</strain>
    </source>
</reference>
<evidence type="ECO:0000256" key="2">
    <source>
        <dbReference type="ARBA" id="ARBA00004651"/>
    </source>
</evidence>
<dbReference type="AlphaFoldDB" id="A0A5C8KNY7"/>
<dbReference type="PANTHER" id="PTHR30183:SF8">
    <property type="entry name" value="MOLYBDENUM TRANSPORT SYSTEM PERMEASE"/>
    <property type="match status" value="1"/>
</dbReference>
<dbReference type="RefSeq" id="WP_147891766.1">
    <property type="nucleotide sequence ID" value="NZ_VRTS01000005.1"/>
</dbReference>
<dbReference type="InterPro" id="IPR011867">
    <property type="entry name" value="ModB_ABC"/>
</dbReference>
<evidence type="ECO:0000256" key="5">
    <source>
        <dbReference type="ARBA" id="ARBA00022475"/>
    </source>
</evidence>
<organism evidence="13 14">
    <name type="scientific">Alkalisalibacterium limincola</name>
    <dbReference type="NCBI Taxonomy" id="2699169"/>
    <lineage>
        <taxon>Bacteria</taxon>
        <taxon>Pseudomonadati</taxon>
        <taxon>Pseudomonadota</taxon>
        <taxon>Gammaproteobacteria</taxon>
        <taxon>Lysobacterales</taxon>
        <taxon>Lysobacteraceae</taxon>
        <taxon>Alkalisalibacterium</taxon>
    </lineage>
</organism>
<evidence type="ECO:0000256" key="10">
    <source>
        <dbReference type="RuleBase" id="RU363032"/>
    </source>
</evidence>
<dbReference type="GO" id="GO:0015098">
    <property type="term" value="F:molybdate ion transmembrane transporter activity"/>
    <property type="evidence" value="ECO:0007669"/>
    <property type="project" value="UniProtKB-UniRule"/>
</dbReference>
<keyword evidence="5" id="KW-1003">Cell membrane</keyword>